<protein>
    <submittedName>
        <fullName evidence="1">Uncharacterized protein</fullName>
    </submittedName>
</protein>
<comment type="caution">
    <text evidence="1">The sequence shown here is derived from an EMBL/GenBank/DDBJ whole genome shotgun (WGS) entry which is preliminary data.</text>
</comment>
<accession>A0A8J8NXA9</accession>
<dbReference type="Proteomes" id="UP000785679">
    <property type="component" value="Unassembled WGS sequence"/>
</dbReference>
<proteinExistence type="predicted"/>
<dbReference type="AlphaFoldDB" id="A0A8J8NXA9"/>
<dbReference type="EMBL" id="RRYP01005123">
    <property type="protein sequence ID" value="TNV82304.1"/>
    <property type="molecule type" value="Genomic_DNA"/>
</dbReference>
<evidence type="ECO:0000313" key="1">
    <source>
        <dbReference type="EMBL" id="TNV82304.1"/>
    </source>
</evidence>
<reference evidence="1" key="1">
    <citation type="submission" date="2019-06" db="EMBL/GenBank/DDBJ databases">
        <authorList>
            <person name="Zheng W."/>
        </authorList>
    </citation>
    <scope>NUCLEOTIDE SEQUENCE</scope>
    <source>
        <strain evidence="1">QDHG01</strain>
    </source>
</reference>
<name>A0A8J8NXA9_HALGN</name>
<evidence type="ECO:0000313" key="2">
    <source>
        <dbReference type="Proteomes" id="UP000785679"/>
    </source>
</evidence>
<sequence length="72" mass="8277">MCQAALEKPSWCRYLYQANEVIFELRAFVLNKSAILQGLPKFQTTNMAEGQIRSITTPVSHQFKNFVAKRGR</sequence>
<organism evidence="1 2">
    <name type="scientific">Halteria grandinella</name>
    <dbReference type="NCBI Taxonomy" id="5974"/>
    <lineage>
        <taxon>Eukaryota</taxon>
        <taxon>Sar</taxon>
        <taxon>Alveolata</taxon>
        <taxon>Ciliophora</taxon>
        <taxon>Intramacronucleata</taxon>
        <taxon>Spirotrichea</taxon>
        <taxon>Stichotrichia</taxon>
        <taxon>Sporadotrichida</taxon>
        <taxon>Halteriidae</taxon>
        <taxon>Halteria</taxon>
    </lineage>
</organism>
<keyword evidence="2" id="KW-1185">Reference proteome</keyword>
<gene>
    <name evidence="1" type="ORF">FGO68_gene9416</name>
</gene>